<keyword evidence="3" id="KW-0677">Repeat</keyword>
<dbReference type="CDD" id="cd00200">
    <property type="entry name" value="WD40"/>
    <property type="match status" value="1"/>
</dbReference>
<evidence type="ECO:0000313" key="7">
    <source>
        <dbReference type="EMBL" id="KAK3900009.1"/>
    </source>
</evidence>
<proteinExistence type="inferred from homology"/>
<dbReference type="InterPro" id="IPR020472">
    <property type="entry name" value="WD40_PAC1"/>
</dbReference>
<reference evidence="7" key="1">
    <citation type="journal article" date="2023" name="Mol. Phylogenet. Evol.">
        <title>Genome-scale phylogeny and comparative genomics of the fungal order Sordariales.</title>
        <authorList>
            <person name="Hensen N."/>
            <person name="Bonometti L."/>
            <person name="Westerberg I."/>
            <person name="Brannstrom I.O."/>
            <person name="Guillou S."/>
            <person name="Cros-Aarteil S."/>
            <person name="Calhoun S."/>
            <person name="Haridas S."/>
            <person name="Kuo A."/>
            <person name="Mondo S."/>
            <person name="Pangilinan J."/>
            <person name="Riley R."/>
            <person name="LaButti K."/>
            <person name="Andreopoulos B."/>
            <person name="Lipzen A."/>
            <person name="Chen C."/>
            <person name="Yan M."/>
            <person name="Daum C."/>
            <person name="Ng V."/>
            <person name="Clum A."/>
            <person name="Steindorff A."/>
            <person name="Ohm R.A."/>
            <person name="Martin F."/>
            <person name="Silar P."/>
            <person name="Natvig D.O."/>
            <person name="Lalanne C."/>
            <person name="Gautier V."/>
            <person name="Ament-Velasquez S.L."/>
            <person name="Kruys A."/>
            <person name="Hutchinson M.I."/>
            <person name="Powell A.J."/>
            <person name="Barry K."/>
            <person name="Miller A.N."/>
            <person name="Grigoriev I.V."/>
            <person name="Debuchy R."/>
            <person name="Gladieux P."/>
            <person name="Hiltunen Thoren M."/>
            <person name="Johannesson H."/>
        </authorList>
    </citation>
    <scope>NUCLEOTIDE SEQUENCE</scope>
    <source>
        <strain evidence="7">CBS 103.79</strain>
    </source>
</reference>
<name>A0AAN6MG96_9PEZI</name>
<evidence type="ECO:0000256" key="5">
    <source>
        <dbReference type="SAM" id="MobiDB-lite"/>
    </source>
</evidence>
<dbReference type="EMBL" id="MU855715">
    <property type="protein sequence ID" value="KAK3900009.1"/>
    <property type="molecule type" value="Genomic_DNA"/>
</dbReference>
<feature type="repeat" description="WD" evidence="4">
    <location>
        <begin position="612"/>
        <end position="651"/>
    </location>
</feature>
<dbReference type="InterPro" id="IPR050995">
    <property type="entry name" value="WD-F-box_domain-protein"/>
</dbReference>
<dbReference type="Pfam" id="PF00400">
    <property type="entry name" value="WD40"/>
    <property type="match status" value="6"/>
</dbReference>
<reference evidence="7" key="2">
    <citation type="submission" date="2023-05" db="EMBL/GenBank/DDBJ databases">
        <authorList>
            <consortium name="Lawrence Berkeley National Laboratory"/>
            <person name="Steindorff A."/>
            <person name="Hensen N."/>
            <person name="Bonometti L."/>
            <person name="Westerberg I."/>
            <person name="Brannstrom I.O."/>
            <person name="Guillou S."/>
            <person name="Cros-Aarteil S."/>
            <person name="Calhoun S."/>
            <person name="Haridas S."/>
            <person name="Kuo A."/>
            <person name="Mondo S."/>
            <person name="Pangilinan J."/>
            <person name="Riley R."/>
            <person name="Labutti K."/>
            <person name="Andreopoulos B."/>
            <person name="Lipzen A."/>
            <person name="Chen C."/>
            <person name="Yanf M."/>
            <person name="Daum C."/>
            <person name="Ng V."/>
            <person name="Clum A."/>
            <person name="Ohm R."/>
            <person name="Martin F."/>
            <person name="Silar P."/>
            <person name="Natvig D."/>
            <person name="Lalanne C."/>
            <person name="Gautier V."/>
            <person name="Ament-Velasquez S.L."/>
            <person name="Kruys A."/>
            <person name="Hutchinson M.I."/>
            <person name="Powell A.J."/>
            <person name="Barry K."/>
            <person name="Miller A.N."/>
            <person name="Grigoriev I.V."/>
            <person name="Debuchy R."/>
            <person name="Gladieux P."/>
            <person name="Thoren M.H."/>
            <person name="Johannesson H."/>
        </authorList>
    </citation>
    <scope>NUCLEOTIDE SEQUENCE</scope>
    <source>
        <strain evidence="7">CBS 103.79</strain>
    </source>
</reference>
<dbReference type="InterPro" id="IPR019775">
    <property type="entry name" value="WD40_repeat_CS"/>
</dbReference>
<organism evidence="7 8">
    <name type="scientific">Staphylotrichum tortipilum</name>
    <dbReference type="NCBI Taxonomy" id="2831512"/>
    <lineage>
        <taxon>Eukaryota</taxon>
        <taxon>Fungi</taxon>
        <taxon>Dikarya</taxon>
        <taxon>Ascomycota</taxon>
        <taxon>Pezizomycotina</taxon>
        <taxon>Sordariomycetes</taxon>
        <taxon>Sordariomycetidae</taxon>
        <taxon>Sordariales</taxon>
        <taxon>Chaetomiaceae</taxon>
        <taxon>Staphylotrichum</taxon>
    </lineage>
</organism>
<keyword evidence="2 4" id="KW-0853">WD repeat</keyword>
<feature type="compositionally biased region" description="Polar residues" evidence="5">
    <location>
        <begin position="24"/>
        <end position="33"/>
    </location>
</feature>
<dbReference type="SUPFAM" id="SSF81383">
    <property type="entry name" value="F-box domain"/>
    <property type="match status" value="1"/>
</dbReference>
<evidence type="ECO:0000256" key="2">
    <source>
        <dbReference type="ARBA" id="ARBA00022574"/>
    </source>
</evidence>
<dbReference type="PROSITE" id="PS50181">
    <property type="entry name" value="FBOX"/>
    <property type="match status" value="1"/>
</dbReference>
<dbReference type="InterPro" id="IPR036047">
    <property type="entry name" value="F-box-like_dom_sf"/>
</dbReference>
<feature type="repeat" description="WD" evidence="4">
    <location>
        <begin position="694"/>
        <end position="735"/>
    </location>
</feature>
<feature type="compositionally biased region" description="Low complexity" evidence="5">
    <location>
        <begin position="14"/>
        <end position="23"/>
    </location>
</feature>
<dbReference type="Gene3D" id="2.130.10.10">
    <property type="entry name" value="YVTN repeat-like/Quinoprotein amine dehydrogenase"/>
    <property type="match status" value="2"/>
</dbReference>
<protein>
    <submittedName>
        <fullName evidence="7">WD40-repeat-containing domain protein</fullName>
    </submittedName>
</protein>
<dbReference type="PROSITE" id="PS50294">
    <property type="entry name" value="WD_REPEATS_REGION"/>
    <property type="match status" value="4"/>
</dbReference>
<accession>A0AAN6MG96</accession>
<keyword evidence="8" id="KW-1185">Reference proteome</keyword>
<dbReference type="PRINTS" id="PR00320">
    <property type="entry name" value="GPROTEINBRPT"/>
</dbReference>
<evidence type="ECO:0000256" key="3">
    <source>
        <dbReference type="ARBA" id="ARBA00022737"/>
    </source>
</evidence>
<evidence type="ECO:0000256" key="1">
    <source>
        <dbReference type="ARBA" id="ARBA00007968"/>
    </source>
</evidence>
<feature type="region of interest" description="Disordered" evidence="5">
    <location>
        <begin position="168"/>
        <end position="195"/>
    </location>
</feature>
<sequence>MAPFSSAPAATAAALPTSHASASNDWSAPTASTTRRIVQMQDWAPAQEAMFPDTSAAAAGASMRRPSHGQFHGPQPPHSRLRSTSVSLPWRQRPKSAFLEPTTDTGYANLSLRKSNSNGFGVVEENIHLAPPSPKHHGNLKRMLRRASISLKEGVKGFVQRRTSVPATTTFDSEGRPARPLFAGSSHAAPRPTTAHSTWNRLRQATSFQRHSRMFLSGDATFEQDLSTIESPTLPVPGSGEQPPIIPRKTGGAARQAAAIACSGKHIYDLMDGPFPRPGWLAEDSLDDHESGIGIALTSAEMEAYVLGDGVDSDVDVDTSLTRHETAIIKLDFISRLPMELAIQILALLDGPTLNTASRVCSSWYRVVKNQHIWRESFLREKTTTYATSGPVKPGMGLGVPPVQPGNNWKEIYRVKTELDQRWKEGKAQPVYLNGHTDSIYCLQFDEHKIITGSRDRTIRVWDMHTFACKLVIGPPEIVNNSCAMALYDKHNNPTHHATLPDIDPTPTPDGLPRPPVRAHHSVPAVYAPPIHHKASILCLQYDASILVTGSSDATCIVYSLESDSYRPLRRLRHHSAAVLDLVFDDRHIVTCSKDVSICVWDRETGALLRQLRGHAGPVNAVQMRGNTIVSCSGDFSVKLWNIDTGKNIREFLGHSKGLACSQFSEDGRYIASAGNDRVIRIWDANTGECVREMKAHENLVRSLHVDSVSGRLVSGSYDSDIKVWDMETGQPLLDFPKWHSSWVLSAKSDYRRIVSSGQDPKILVLDFGAGVRGIEMLEGNQQARKGRGGPAGGYF</sequence>
<evidence type="ECO:0000313" key="8">
    <source>
        <dbReference type="Proteomes" id="UP001303889"/>
    </source>
</evidence>
<dbReference type="SUPFAM" id="SSF50978">
    <property type="entry name" value="WD40 repeat-like"/>
    <property type="match status" value="1"/>
</dbReference>
<dbReference type="Proteomes" id="UP001303889">
    <property type="component" value="Unassembled WGS sequence"/>
</dbReference>
<gene>
    <name evidence="7" type="ORF">C8A05DRAFT_17635</name>
</gene>
<feature type="region of interest" description="Disordered" evidence="5">
    <location>
        <begin position="14"/>
        <end position="33"/>
    </location>
</feature>
<feature type="region of interest" description="Disordered" evidence="5">
    <location>
        <begin position="57"/>
        <end position="103"/>
    </location>
</feature>
<feature type="repeat" description="WD" evidence="4">
    <location>
        <begin position="572"/>
        <end position="611"/>
    </location>
</feature>
<evidence type="ECO:0000256" key="4">
    <source>
        <dbReference type="PROSITE-ProRule" id="PRU00221"/>
    </source>
</evidence>
<dbReference type="SMART" id="SM00256">
    <property type="entry name" value="FBOX"/>
    <property type="match status" value="1"/>
</dbReference>
<dbReference type="SMART" id="SM00320">
    <property type="entry name" value="WD40"/>
    <property type="match status" value="7"/>
</dbReference>
<feature type="repeat" description="WD" evidence="4">
    <location>
        <begin position="433"/>
        <end position="466"/>
    </location>
</feature>
<dbReference type="InterPro" id="IPR001680">
    <property type="entry name" value="WD40_rpt"/>
</dbReference>
<dbReference type="Gene3D" id="1.20.1280.50">
    <property type="match status" value="1"/>
</dbReference>
<dbReference type="InterPro" id="IPR036322">
    <property type="entry name" value="WD40_repeat_dom_sf"/>
</dbReference>
<feature type="domain" description="F-box" evidence="6">
    <location>
        <begin position="331"/>
        <end position="377"/>
    </location>
</feature>
<dbReference type="PROSITE" id="PS00678">
    <property type="entry name" value="WD_REPEATS_1"/>
    <property type="match status" value="4"/>
</dbReference>
<comment type="caution">
    <text evidence="7">The sequence shown here is derived from an EMBL/GenBank/DDBJ whole genome shotgun (WGS) entry which is preliminary data.</text>
</comment>
<dbReference type="AlphaFoldDB" id="A0AAN6MG96"/>
<feature type="repeat" description="WD" evidence="4">
    <location>
        <begin position="652"/>
        <end position="693"/>
    </location>
</feature>
<evidence type="ECO:0000259" key="6">
    <source>
        <dbReference type="PROSITE" id="PS50181"/>
    </source>
</evidence>
<dbReference type="InterPro" id="IPR015943">
    <property type="entry name" value="WD40/YVTN_repeat-like_dom_sf"/>
</dbReference>
<dbReference type="PANTHER" id="PTHR14604:SF4">
    <property type="entry name" value="F-BOX DOMAIN-CONTAINING PROTEIN"/>
    <property type="match status" value="1"/>
</dbReference>
<comment type="similarity">
    <text evidence="1">Belongs to the WD repeat MET30/SCONB/SCON-2 family.</text>
</comment>
<dbReference type="InterPro" id="IPR001810">
    <property type="entry name" value="F-box_dom"/>
</dbReference>
<dbReference type="Pfam" id="PF12937">
    <property type="entry name" value="F-box-like"/>
    <property type="match status" value="1"/>
</dbReference>
<dbReference type="PROSITE" id="PS50082">
    <property type="entry name" value="WD_REPEATS_2"/>
    <property type="match status" value="5"/>
</dbReference>
<dbReference type="PANTHER" id="PTHR14604">
    <property type="entry name" value="WD40 REPEAT PF20"/>
    <property type="match status" value="1"/>
</dbReference>